<proteinExistence type="predicted"/>
<feature type="transmembrane region" description="Helical" evidence="1">
    <location>
        <begin position="96"/>
        <end position="116"/>
    </location>
</feature>
<comment type="caution">
    <text evidence="2">The sequence shown here is derived from an EMBL/GenBank/DDBJ whole genome shotgun (WGS) entry which is preliminary data.</text>
</comment>
<name>A0AAV4QL11_9ARAC</name>
<dbReference type="AlphaFoldDB" id="A0AAV4QL11"/>
<keyword evidence="1" id="KW-1133">Transmembrane helix</keyword>
<organism evidence="2 3">
    <name type="scientific">Caerostris darwini</name>
    <dbReference type="NCBI Taxonomy" id="1538125"/>
    <lineage>
        <taxon>Eukaryota</taxon>
        <taxon>Metazoa</taxon>
        <taxon>Ecdysozoa</taxon>
        <taxon>Arthropoda</taxon>
        <taxon>Chelicerata</taxon>
        <taxon>Arachnida</taxon>
        <taxon>Araneae</taxon>
        <taxon>Araneomorphae</taxon>
        <taxon>Entelegynae</taxon>
        <taxon>Araneoidea</taxon>
        <taxon>Araneidae</taxon>
        <taxon>Caerostris</taxon>
    </lineage>
</organism>
<sequence length="200" mass="23006">MPTKNPNPLFDQEADLPLLQINPGLRLSSFLPIDSAVRKANLRKQRWDIERKFLMDLPHSSECRCLLPSFEEEEGGFYFLVLPGTIRRRTENLNRLLFLLVCGMILVNSLGFRFGAINRHCFRSIWVCGCPRSFPSIPDLFLSFFYLPPSEKKICESRDVTSDAIPDGPPPFILNAAVCFRRSRRRREISTSSQHDSETN</sequence>
<dbReference type="Proteomes" id="UP001054837">
    <property type="component" value="Unassembled WGS sequence"/>
</dbReference>
<keyword evidence="1" id="KW-0812">Transmembrane</keyword>
<dbReference type="EMBL" id="BPLQ01004695">
    <property type="protein sequence ID" value="GIY10009.1"/>
    <property type="molecule type" value="Genomic_DNA"/>
</dbReference>
<protein>
    <submittedName>
        <fullName evidence="2">Uncharacterized protein</fullName>
    </submittedName>
</protein>
<keyword evidence="1" id="KW-0472">Membrane</keyword>
<evidence type="ECO:0000313" key="2">
    <source>
        <dbReference type="EMBL" id="GIY10009.1"/>
    </source>
</evidence>
<evidence type="ECO:0000313" key="3">
    <source>
        <dbReference type="Proteomes" id="UP001054837"/>
    </source>
</evidence>
<accession>A0AAV4QL11</accession>
<reference evidence="2 3" key="1">
    <citation type="submission" date="2021-06" db="EMBL/GenBank/DDBJ databases">
        <title>Caerostris darwini draft genome.</title>
        <authorList>
            <person name="Kono N."/>
            <person name="Arakawa K."/>
        </authorList>
    </citation>
    <scope>NUCLEOTIDE SEQUENCE [LARGE SCALE GENOMIC DNA]</scope>
</reference>
<gene>
    <name evidence="2" type="ORF">CDAR_448771</name>
</gene>
<evidence type="ECO:0000256" key="1">
    <source>
        <dbReference type="SAM" id="Phobius"/>
    </source>
</evidence>
<keyword evidence="3" id="KW-1185">Reference proteome</keyword>